<evidence type="ECO:0000313" key="3">
    <source>
        <dbReference type="Proteomes" id="UP000799777"/>
    </source>
</evidence>
<dbReference type="EMBL" id="ML978198">
    <property type="protein sequence ID" value="KAF2029687.1"/>
    <property type="molecule type" value="Genomic_DNA"/>
</dbReference>
<proteinExistence type="predicted"/>
<evidence type="ECO:0000313" key="2">
    <source>
        <dbReference type="EMBL" id="KAF2029687.1"/>
    </source>
</evidence>
<feature type="compositionally biased region" description="Pro residues" evidence="1">
    <location>
        <begin position="452"/>
        <end position="467"/>
    </location>
</feature>
<feature type="compositionally biased region" description="Polar residues" evidence="1">
    <location>
        <begin position="368"/>
        <end position="378"/>
    </location>
</feature>
<dbReference type="AlphaFoldDB" id="A0A9P4LMH4"/>
<feature type="compositionally biased region" description="Polar residues" evidence="1">
    <location>
        <begin position="99"/>
        <end position="109"/>
    </location>
</feature>
<feature type="compositionally biased region" description="Low complexity" evidence="1">
    <location>
        <begin position="468"/>
        <end position="486"/>
    </location>
</feature>
<reference evidence="2" key="1">
    <citation type="journal article" date="2020" name="Stud. Mycol.">
        <title>101 Dothideomycetes genomes: a test case for predicting lifestyles and emergence of pathogens.</title>
        <authorList>
            <person name="Haridas S."/>
            <person name="Albert R."/>
            <person name="Binder M."/>
            <person name="Bloem J."/>
            <person name="Labutti K."/>
            <person name="Salamov A."/>
            <person name="Andreopoulos B."/>
            <person name="Baker S."/>
            <person name="Barry K."/>
            <person name="Bills G."/>
            <person name="Bluhm B."/>
            <person name="Cannon C."/>
            <person name="Castanera R."/>
            <person name="Culley D."/>
            <person name="Daum C."/>
            <person name="Ezra D."/>
            <person name="Gonzalez J."/>
            <person name="Henrissat B."/>
            <person name="Kuo A."/>
            <person name="Liang C."/>
            <person name="Lipzen A."/>
            <person name="Lutzoni F."/>
            <person name="Magnuson J."/>
            <person name="Mondo S."/>
            <person name="Nolan M."/>
            <person name="Ohm R."/>
            <person name="Pangilinan J."/>
            <person name="Park H.-J."/>
            <person name="Ramirez L."/>
            <person name="Alfaro M."/>
            <person name="Sun H."/>
            <person name="Tritt A."/>
            <person name="Yoshinaga Y."/>
            <person name="Zwiers L.-H."/>
            <person name="Turgeon B."/>
            <person name="Goodwin S."/>
            <person name="Spatafora J."/>
            <person name="Crous P."/>
            <person name="Grigoriev I."/>
        </authorList>
    </citation>
    <scope>NUCLEOTIDE SEQUENCE</scope>
    <source>
        <strain evidence="2">CBS 110217</strain>
    </source>
</reference>
<feature type="region of interest" description="Disordered" evidence="1">
    <location>
        <begin position="184"/>
        <end position="212"/>
    </location>
</feature>
<feature type="compositionally biased region" description="Basic residues" evidence="1">
    <location>
        <begin position="316"/>
        <end position="327"/>
    </location>
</feature>
<keyword evidence="3" id="KW-1185">Reference proteome</keyword>
<feature type="compositionally biased region" description="Low complexity" evidence="1">
    <location>
        <begin position="504"/>
        <end position="515"/>
    </location>
</feature>
<accession>A0A9P4LMH4</accession>
<sequence>MIAPLFTELYERHESFANDLEVPADLRARGVDIFHAAINANVPAALQQNERVTLVLNRTMIAIGELYSEHERRTRSNATFEAADSSRDGESAQLRETTDSPGSSSFATSGANVISNCAEYDEEGHNNERSKIQDAIATREKRSVATHGPRAPMSAAAGVVKVLKRNRTSSTMVLPTDTASLNMIPTSTSKTTRSFTSTTDKHHHKDQTSSSPPYRLVVKLKMPKLPDPVAMDKDAFSTRLTQKKEQELSEKVSLDEVARHKQDILQEASSRKRKRVAGSRACRNKAIPKSTEILASDSEHDGETGRPTARVDTPKSQKKTRRKRRAPKSAEFITSELEDDDDGKKINTKHAYPRGFESATESIWMAHNNGSDAEQSSDMTKEDDSVSNNELRGFTPTIGRTAQPELSEKSAYLPSEEPARPAHDLKGHHRAILHARPPSVHKPSSAHTKSTTPPPSRHPLAPSPSPRCPQSHSSSLSPPPSKLSTPNESKTSSAPLTIRSPDRTCTQTGLTTTQTFPSLPNLPTHKRAPFYRSATIALSNIL</sequence>
<protein>
    <submittedName>
        <fullName evidence="2">Uncharacterized protein</fullName>
    </submittedName>
</protein>
<feature type="region of interest" description="Disordered" evidence="1">
    <location>
        <begin position="72"/>
        <end position="109"/>
    </location>
</feature>
<evidence type="ECO:0000256" key="1">
    <source>
        <dbReference type="SAM" id="MobiDB-lite"/>
    </source>
</evidence>
<feature type="compositionally biased region" description="Low complexity" evidence="1">
    <location>
        <begin position="186"/>
        <end position="198"/>
    </location>
</feature>
<feature type="region of interest" description="Disordered" evidence="1">
    <location>
        <begin position="367"/>
        <end position="526"/>
    </location>
</feature>
<name>A0A9P4LMH4_9PLEO</name>
<dbReference type="Proteomes" id="UP000799777">
    <property type="component" value="Unassembled WGS sequence"/>
</dbReference>
<feature type="region of interest" description="Disordered" evidence="1">
    <location>
        <begin position="268"/>
        <end position="354"/>
    </location>
</feature>
<gene>
    <name evidence="2" type="ORF">EK21DRAFT_89621</name>
</gene>
<comment type="caution">
    <text evidence="2">The sequence shown here is derived from an EMBL/GenBank/DDBJ whole genome shotgun (WGS) entry which is preliminary data.</text>
</comment>
<organism evidence="2 3">
    <name type="scientific">Setomelanomma holmii</name>
    <dbReference type="NCBI Taxonomy" id="210430"/>
    <lineage>
        <taxon>Eukaryota</taxon>
        <taxon>Fungi</taxon>
        <taxon>Dikarya</taxon>
        <taxon>Ascomycota</taxon>
        <taxon>Pezizomycotina</taxon>
        <taxon>Dothideomycetes</taxon>
        <taxon>Pleosporomycetidae</taxon>
        <taxon>Pleosporales</taxon>
        <taxon>Pleosporineae</taxon>
        <taxon>Phaeosphaeriaceae</taxon>
        <taxon>Setomelanomma</taxon>
    </lineage>
</organism>